<gene>
    <name evidence="1" type="ORF">VUQ09_03570</name>
</gene>
<dbReference type="EMBL" id="CP142434">
    <property type="protein sequence ID" value="XBC48483.1"/>
    <property type="molecule type" value="Genomic_DNA"/>
</dbReference>
<accession>A0AB74TUJ0</accession>
<name>A0AB74TUJ0_9LACT</name>
<proteinExistence type="predicted"/>
<dbReference type="RefSeq" id="WP_347298469.1">
    <property type="nucleotide sequence ID" value="NZ_CP142434.1"/>
</dbReference>
<dbReference type="AlphaFoldDB" id="A0AB74TUJ0"/>
<protein>
    <submittedName>
        <fullName evidence="1">Uncharacterized protein</fullName>
    </submittedName>
</protein>
<organism evidence="1">
    <name type="scientific">Dolosigranulum savutiense</name>
    <dbReference type="NCBI Taxonomy" id="3110288"/>
    <lineage>
        <taxon>Bacteria</taxon>
        <taxon>Bacillati</taxon>
        <taxon>Bacillota</taxon>
        <taxon>Bacilli</taxon>
        <taxon>Lactobacillales</taxon>
        <taxon>Carnobacteriaceae</taxon>
        <taxon>Dolosigranulum</taxon>
    </lineage>
</organism>
<evidence type="ECO:0000313" key="1">
    <source>
        <dbReference type="EMBL" id="XBC48483.1"/>
    </source>
</evidence>
<sequence length="85" mass="9956">MELFGFDEKSLLAVEKEADGKWRVWTGEEWKFQLNTYLDALRYALRLGGDKVGQAVWHEELQCNGYIHVTEVQPSYEEKRVAGYE</sequence>
<reference evidence="1" key="1">
    <citation type="submission" date="2023-12" db="EMBL/GenBank/DDBJ databases">
        <title>Dolosigranulum savutii sp. nov. isolated from human upper respiratory samples collected in Botswana.</title>
        <authorList>
            <person name="Kelly M.S."/>
        </authorList>
    </citation>
    <scope>NUCLEOTIDE SEQUENCE</scope>
    <source>
        <strain evidence="1">MSK312</strain>
    </source>
</reference>